<name>A0A0L0F2R6_9EUKA</name>
<protein>
    <submittedName>
        <fullName evidence="2">Uncharacterized protein</fullName>
    </submittedName>
</protein>
<reference evidence="2 3" key="1">
    <citation type="submission" date="2011-02" db="EMBL/GenBank/DDBJ databases">
        <title>The Genome Sequence of Sphaeroforma arctica JP610.</title>
        <authorList>
            <consortium name="The Broad Institute Genome Sequencing Platform"/>
            <person name="Russ C."/>
            <person name="Cuomo C."/>
            <person name="Young S.K."/>
            <person name="Zeng Q."/>
            <person name="Gargeya S."/>
            <person name="Alvarado L."/>
            <person name="Berlin A."/>
            <person name="Chapman S.B."/>
            <person name="Chen Z."/>
            <person name="Freedman E."/>
            <person name="Gellesch M."/>
            <person name="Goldberg J."/>
            <person name="Griggs A."/>
            <person name="Gujja S."/>
            <person name="Heilman E."/>
            <person name="Heiman D."/>
            <person name="Howarth C."/>
            <person name="Mehta T."/>
            <person name="Neiman D."/>
            <person name="Pearson M."/>
            <person name="Roberts A."/>
            <person name="Saif S."/>
            <person name="Shea T."/>
            <person name="Shenoy N."/>
            <person name="Sisk P."/>
            <person name="Stolte C."/>
            <person name="Sykes S."/>
            <person name="White J."/>
            <person name="Yandava C."/>
            <person name="Burger G."/>
            <person name="Gray M.W."/>
            <person name="Holland P.W.H."/>
            <person name="King N."/>
            <person name="Lang F.B.F."/>
            <person name="Roger A.J."/>
            <person name="Ruiz-Trillo I."/>
            <person name="Haas B."/>
            <person name="Nusbaum C."/>
            <person name="Birren B."/>
        </authorList>
    </citation>
    <scope>NUCLEOTIDE SEQUENCE [LARGE SCALE GENOMIC DNA]</scope>
    <source>
        <strain evidence="2 3">JP610</strain>
    </source>
</reference>
<feature type="compositionally biased region" description="Basic and acidic residues" evidence="1">
    <location>
        <begin position="96"/>
        <end position="111"/>
    </location>
</feature>
<dbReference type="AlphaFoldDB" id="A0A0L0F2R6"/>
<accession>A0A0L0F2R6</accession>
<evidence type="ECO:0000313" key="2">
    <source>
        <dbReference type="EMBL" id="KNC70911.1"/>
    </source>
</evidence>
<dbReference type="GeneID" id="25917061"/>
<dbReference type="RefSeq" id="XP_014144813.1">
    <property type="nucleotide sequence ID" value="XM_014289338.1"/>
</dbReference>
<dbReference type="EMBL" id="KQ249966">
    <property type="protein sequence ID" value="KNC70911.1"/>
    <property type="molecule type" value="Genomic_DNA"/>
</dbReference>
<organism evidence="2 3">
    <name type="scientific">Sphaeroforma arctica JP610</name>
    <dbReference type="NCBI Taxonomy" id="667725"/>
    <lineage>
        <taxon>Eukaryota</taxon>
        <taxon>Ichthyosporea</taxon>
        <taxon>Ichthyophonida</taxon>
        <taxon>Sphaeroforma</taxon>
    </lineage>
</organism>
<feature type="non-terminal residue" evidence="2">
    <location>
        <position position="111"/>
    </location>
</feature>
<evidence type="ECO:0000256" key="1">
    <source>
        <dbReference type="SAM" id="MobiDB-lite"/>
    </source>
</evidence>
<feature type="region of interest" description="Disordered" evidence="1">
    <location>
        <begin position="32"/>
        <end position="54"/>
    </location>
</feature>
<evidence type="ECO:0000313" key="3">
    <source>
        <dbReference type="Proteomes" id="UP000054560"/>
    </source>
</evidence>
<sequence>MCDHSKDDDIESSMNVTTCVEKLVYVNVRTDTDVESHDQEGRRTSYYQNDHKTSLADMVETERFRDGHDYDTELLNNVSNMNDDYDEDVFRPNMAKSKDQQLDRERHRAIT</sequence>
<keyword evidence="3" id="KW-1185">Reference proteome</keyword>
<feature type="region of interest" description="Disordered" evidence="1">
    <location>
        <begin position="83"/>
        <end position="111"/>
    </location>
</feature>
<gene>
    <name evidence="2" type="ORF">SARC_16557</name>
</gene>
<proteinExistence type="predicted"/>
<dbReference type="Proteomes" id="UP000054560">
    <property type="component" value="Unassembled WGS sequence"/>
</dbReference>